<feature type="chain" id="PRO_5019418450" description="Periplasmic heavy metal sensor" evidence="1">
    <location>
        <begin position="22"/>
        <end position="117"/>
    </location>
</feature>
<accession>A0A443Z0Z2</accession>
<organism evidence="2 3">
    <name type="scientific">Pedobacter chitinilyticus</name>
    <dbReference type="NCBI Taxonomy" id="2233776"/>
    <lineage>
        <taxon>Bacteria</taxon>
        <taxon>Pseudomonadati</taxon>
        <taxon>Bacteroidota</taxon>
        <taxon>Sphingobacteriia</taxon>
        <taxon>Sphingobacteriales</taxon>
        <taxon>Sphingobacteriaceae</taxon>
        <taxon>Pedobacter</taxon>
    </lineage>
</organism>
<dbReference type="Proteomes" id="UP000284120">
    <property type="component" value="Unassembled WGS sequence"/>
</dbReference>
<name>A0A443Z0Z2_9SPHI</name>
<dbReference type="AlphaFoldDB" id="A0A443Z0Z2"/>
<dbReference type="EMBL" id="SAYW01000001">
    <property type="protein sequence ID" value="RWU10139.1"/>
    <property type="molecule type" value="Genomic_DNA"/>
</dbReference>
<reference evidence="2 3" key="1">
    <citation type="submission" date="2018-06" db="EMBL/GenBank/DDBJ databases">
        <title>Pedobacter endophyticus sp. nov., an endophytic bacterium isolated from a leaf of Triticum aestivum.</title>
        <authorList>
            <person name="Zhang L."/>
        </authorList>
    </citation>
    <scope>NUCLEOTIDE SEQUENCE [LARGE SCALE GENOMIC DNA]</scope>
    <source>
        <strain evidence="2 3">CM134L-2</strain>
    </source>
</reference>
<feature type="signal peptide" evidence="1">
    <location>
        <begin position="1"/>
        <end position="21"/>
    </location>
</feature>
<sequence length="117" mass="13618">MMKKVILSIACIICFSLGLQAQDTPRKYSSFPFNAQSLKEIGCSAEQIKKITEIRKVIMDERKKVTEDTSLSERDKKLEQRKLIDKSKVQMMEVLTDEQKQKVEEFNKKVKEEKSES</sequence>
<keyword evidence="3" id="KW-1185">Reference proteome</keyword>
<gene>
    <name evidence="2" type="ORF">DPV69_01990</name>
</gene>
<dbReference type="RefSeq" id="WP_128353275.1">
    <property type="nucleotide sequence ID" value="NZ_QMHN01000001.1"/>
</dbReference>
<evidence type="ECO:0008006" key="4">
    <source>
        <dbReference type="Google" id="ProtNLM"/>
    </source>
</evidence>
<proteinExistence type="predicted"/>
<evidence type="ECO:0000313" key="3">
    <source>
        <dbReference type="Proteomes" id="UP000284120"/>
    </source>
</evidence>
<evidence type="ECO:0000256" key="1">
    <source>
        <dbReference type="SAM" id="SignalP"/>
    </source>
</evidence>
<comment type="caution">
    <text evidence="2">The sequence shown here is derived from an EMBL/GenBank/DDBJ whole genome shotgun (WGS) entry which is preliminary data.</text>
</comment>
<protein>
    <recommendedName>
        <fullName evidence="4">Periplasmic heavy metal sensor</fullName>
    </recommendedName>
</protein>
<keyword evidence="1" id="KW-0732">Signal</keyword>
<evidence type="ECO:0000313" key="2">
    <source>
        <dbReference type="EMBL" id="RWU10139.1"/>
    </source>
</evidence>